<protein>
    <submittedName>
        <fullName evidence="1">Uncharacterized protein</fullName>
    </submittedName>
</protein>
<dbReference type="Proteomes" id="UP001487740">
    <property type="component" value="Unassembled WGS sequence"/>
</dbReference>
<dbReference type="AlphaFoldDB" id="A0AAW0UYR3"/>
<gene>
    <name evidence="1" type="ORF">O3P69_001557</name>
</gene>
<evidence type="ECO:0000313" key="1">
    <source>
        <dbReference type="EMBL" id="KAK8405061.1"/>
    </source>
</evidence>
<organism evidence="1 2">
    <name type="scientific">Scylla paramamosain</name>
    <name type="common">Mud crab</name>
    <dbReference type="NCBI Taxonomy" id="85552"/>
    <lineage>
        <taxon>Eukaryota</taxon>
        <taxon>Metazoa</taxon>
        <taxon>Ecdysozoa</taxon>
        <taxon>Arthropoda</taxon>
        <taxon>Crustacea</taxon>
        <taxon>Multicrustacea</taxon>
        <taxon>Malacostraca</taxon>
        <taxon>Eumalacostraca</taxon>
        <taxon>Eucarida</taxon>
        <taxon>Decapoda</taxon>
        <taxon>Pleocyemata</taxon>
        <taxon>Brachyura</taxon>
        <taxon>Eubrachyura</taxon>
        <taxon>Portunoidea</taxon>
        <taxon>Portunidae</taxon>
        <taxon>Portuninae</taxon>
        <taxon>Scylla</taxon>
    </lineage>
</organism>
<name>A0AAW0UYR3_SCYPA</name>
<comment type="caution">
    <text evidence="1">The sequence shown here is derived from an EMBL/GenBank/DDBJ whole genome shotgun (WGS) entry which is preliminary data.</text>
</comment>
<proteinExistence type="predicted"/>
<evidence type="ECO:0000313" key="2">
    <source>
        <dbReference type="Proteomes" id="UP001487740"/>
    </source>
</evidence>
<keyword evidence="2" id="KW-1185">Reference proteome</keyword>
<reference evidence="1 2" key="1">
    <citation type="submission" date="2023-03" db="EMBL/GenBank/DDBJ databases">
        <title>High-quality genome of Scylla paramamosain provides insights in environmental adaptation.</title>
        <authorList>
            <person name="Zhang L."/>
        </authorList>
    </citation>
    <scope>NUCLEOTIDE SEQUENCE [LARGE SCALE GENOMIC DNA]</scope>
    <source>
        <strain evidence="1">LZ_2023a</strain>
        <tissue evidence="1">Muscle</tissue>
    </source>
</reference>
<sequence>MASSQERDSGVSDSARSSPHFLTSITTLVCADRTVFTKNHGPSADLDSGLGCQVSAETRDGGRRTEESIVLIMQEVMER</sequence>
<accession>A0AAW0UYR3</accession>
<dbReference type="EMBL" id="JARAKH010000003">
    <property type="protein sequence ID" value="KAK8405061.1"/>
    <property type="molecule type" value="Genomic_DNA"/>
</dbReference>